<keyword evidence="4 8" id="KW-0819">tRNA processing</keyword>
<gene>
    <name evidence="8 10" type="primary">tilS</name>
    <name evidence="10" type="ORF">KQI89_09970</name>
</gene>
<evidence type="ECO:0000256" key="2">
    <source>
        <dbReference type="ARBA" id="ARBA00022490"/>
    </source>
</evidence>
<protein>
    <recommendedName>
        <fullName evidence="8">tRNA(Ile)-lysidine synthase</fullName>
        <ecNumber evidence="8">6.3.4.19</ecNumber>
    </recommendedName>
    <alternativeName>
        <fullName evidence="8">tRNA(Ile)-2-lysyl-cytidine synthase</fullName>
    </alternativeName>
    <alternativeName>
        <fullName evidence="8">tRNA(Ile)-lysidine synthetase</fullName>
    </alternativeName>
</protein>
<dbReference type="RefSeq" id="WP_216456971.1">
    <property type="nucleotide sequence ID" value="NZ_JAHLQL010000003.1"/>
</dbReference>
<dbReference type="InterPro" id="IPR012094">
    <property type="entry name" value="tRNA_Ile_lys_synt"/>
</dbReference>
<dbReference type="EC" id="6.3.4.19" evidence="8"/>
<evidence type="ECO:0000256" key="8">
    <source>
        <dbReference type="HAMAP-Rule" id="MF_01161"/>
    </source>
</evidence>
<dbReference type="NCBIfam" id="TIGR02433">
    <property type="entry name" value="lysidine_TilS_C"/>
    <property type="match status" value="1"/>
</dbReference>
<feature type="domain" description="Lysidine-tRNA(Ile) synthetase C-terminal" evidence="9">
    <location>
        <begin position="395"/>
        <end position="467"/>
    </location>
</feature>
<evidence type="ECO:0000313" key="10">
    <source>
        <dbReference type="EMBL" id="MBU5592091.1"/>
    </source>
</evidence>
<dbReference type="PANTHER" id="PTHR43033:SF1">
    <property type="entry name" value="TRNA(ILE)-LYSIDINE SYNTHASE-RELATED"/>
    <property type="match status" value="1"/>
</dbReference>
<dbReference type="InterPro" id="IPR011063">
    <property type="entry name" value="TilS/TtcA_N"/>
</dbReference>
<comment type="domain">
    <text evidence="8">The N-terminal region contains the highly conserved SGGXDS motif, predicted to be a P-loop motif involved in ATP binding.</text>
</comment>
<keyword evidence="3 8" id="KW-0436">Ligase</keyword>
<evidence type="ECO:0000313" key="11">
    <source>
        <dbReference type="Proteomes" id="UP000736583"/>
    </source>
</evidence>
<evidence type="ECO:0000256" key="3">
    <source>
        <dbReference type="ARBA" id="ARBA00022598"/>
    </source>
</evidence>
<evidence type="ECO:0000256" key="6">
    <source>
        <dbReference type="ARBA" id="ARBA00022840"/>
    </source>
</evidence>
<evidence type="ECO:0000256" key="7">
    <source>
        <dbReference type="ARBA" id="ARBA00048539"/>
    </source>
</evidence>
<dbReference type="HAMAP" id="MF_01161">
    <property type="entry name" value="tRNA_Ile_lys_synt"/>
    <property type="match status" value="1"/>
</dbReference>
<evidence type="ECO:0000256" key="5">
    <source>
        <dbReference type="ARBA" id="ARBA00022741"/>
    </source>
</evidence>
<dbReference type="Proteomes" id="UP000736583">
    <property type="component" value="Unassembled WGS sequence"/>
</dbReference>
<feature type="binding site" evidence="8">
    <location>
        <begin position="25"/>
        <end position="30"/>
    </location>
    <ligand>
        <name>ATP</name>
        <dbReference type="ChEBI" id="CHEBI:30616"/>
    </ligand>
</feature>
<dbReference type="Pfam" id="PF01171">
    <property type="entry name" value="ATP_bind_3"/>
    <property type="match status" value="1"/>
</dbReference>
<organism evidence="10 11">
    <name type="scientific">Clostridium simiarum</name>
    <dbReference type="NCBI Taxonomy" id="2841506"/>
    <lineage>
        <taxon>Bacteria</taxon>
        <taxon>Bacillati</taxon>
        <taxon>Bacillota</taxon>
        <taxon>Clostridia</taxon>
        <taxon>Eubacteriales</taxon>
        <taxon>Clostridiaceae</taxon>
        <taxon>Clostridium</taxon>
    </lineage>
</organism>
<accession>A0ABS6F1D0</accession>
<comment type="subcellular location">
    <subcellularLocation>
        <location evidence="1 8">Cytoplasm</location>
    </subcellularLocation>
</comment>
<comment type="similarity">
    <text evidence="8">Belongs to the tRNA(Ile)-lysidine synthase family.</text>
</comment>
<dbReference type="PANTHER" id="PTHR43033">
    <property type="entry name" value="TRNA(ILE)-LYSIDINE SYNTHASE-RELATED"/>
    <property type="match status" value="1"/>
</dbReference>
<dbReference type="InterPro" id="IPR012796">
    <property type="entry name" value="Lysidine-tRNA-synth_C"/>
</dbReference>
<dbReference type="CDD" id="cd01992">
    <property type="entry name" value="TilS_N"/>
    <property type="match status" value="1"/>
</dbReference>
<dbReference type="Pfam" id="PF11734">
    <property type="entry name" value="TilS_C"/>
    <property type="match status" value="1"/>
</dbReference>
<comment type="function">
    <text evidence="8">Ligates lysine onto the cytidine present at position 34 of the AUA codon-specific tRNA(Ile) that contains the anticodon CAU, in an ATP-dependent manner. Cytidine is converted to lysidine, thus changing the amino acid specificity of the tRNA from methionine to isoleucine.</text>
</comment>
<evidence type="ECO:0000256" key="4">
    <source>
        <dbReference type="ARBA" id="ARBA00022694"/>
    </source>
</evidence>
<comment type="catalytic activity">
    <reaction evidence="7 8">
        <text>cytidine(34) in tRNA(Ile2) + L-lysine + ATP = lysidine(34) in tRNA(Ile2) + AMP + diphosphate + H(+)</text>
        <dbReference type="Rhea" id="RHEA:43744"/>
        <dbReference type="Rhea" id="RHEA-COMP:10625"/>
        <dbReference type="Rhea" id="RHEA-COMP:10670"/>
        <dbReference type="ChEBI" id="CHEBI:15378"/>
        <dbReference type="ChEBI" id="CHEBI:30616"/>
        <dbReference type="ChEBI" id="CHEBI:32551"/>
        <dbReference type="ChEBI" id="CHEBI:33019"/>
        <dbReference type="ChEBI" id="CHEBI:82748"/>
        <dbReference type="ChEBI" id="CHEBI:83665"/>
        <dbReference type="ChEBI" id="CHEBI:456215"/>
        <dbReference type="EC" id="6.3.4.19"/>
    </reaction>
</comment>
<reference evidence="10 11" key="1">
    <citation type="submission" date="2021-06" db="EMBL/GenBank/DDBJ databases">
        <authorList>
            <person name="Sun Q."/>
            <person name="Li D."/>
        </authorList>
    </citation>
    <scope>NUCLEOTIDE SEQUENCE [LARGE SCALE GENOMIC DNA]</scope>
    <source>
        <strain evidence="10 11">MSJ-4</strain>
    </source>
</reference>
<evidence type="ECO:0000256" key="1">
    <source>
        <dbReference type="ARBA" id="ARBA00004496"/>
    </source>
</evidence>
<dbReference type="SMART" id="SM00977">
    <property type="entry name" value="TilS_C"/>
    <property type="match status" value="1"/>
</dbReference>
<name>A0ABS6F1D0_9CLOT</name>
<dbReference type="GO" id="GO:0032267">
    <property type="term" value="F:tRNA(Ile)-lysidine synthase activity"/>
    <property type="evidence" value="ECO:0007669"/>
    <property type="project" value="UniProtKB-EC"/>
</dbReference>
<evidence type="ECO:0000259" key="9">
    <source>
        <dbReference type="SMART" id="SM00977"/>
    </source>
</evidence>
<keyword evidence="6 8" id="KW-0067">ATP-binding</keyword>
<dbReference type="InterPro" id="IPR012795">
    <property type="entry name" value="tRNA_Ile_lys_synt_N"/>
</dbReference>
<dbReference type="EMBL" id="JAHLQL010000003">
    <property type="protein sequence ID" value="MBU5592091.1"/>
    <property type="molecule type" value="Genomic_DNA"/>
</dbReference>
<proteinExistence type="inferred from homology"/>
<sequence>MKKILEYISKHSMIDRGDKILVALSGGPDSVCLLHILYSLKQELNIEIYAAHINHQLRGYESDEDEVYVKNICKNLGIECFVKRYDINTIAKEKGISSEMAGREVRYDFFKDLKEKLNINKVALAHNANDQAETILMRIMRGTGIEGLTGIRPIRDDVYIRPILILSRGEIEEYCEINNLHPRIDKTNSEPIYARNKVRLELIPYIKENFNEDIINTLNRFSELMAKDSEYLDQLAYNKFNEHIEINSEESIVIHQEAFNEQDSIITRIIRLAIEKLEGTLNNVEMTHIYSIISLGKQGTGKRISLPRGVIAENIYDDVVIKKEVRRDTKCKELTFLINLESYSKEALKDGFSINIPELRICLGIKLLCKNDNKLNLNGKYNIKYFDFDKIKGNLSIRYRKEGDRFIPYGMRGSKKLKDIFIDSKVPREERDNIPLICFGEHIAWIVGYKVSDTFKVENKTKNILSITIERGVKN</sequence>
<keyword evidence="2 8" id="KW-0963">Cytoplasm</keyword>
<keyword evidence="5 8" id="KW-0547">Nucleotide-binding</keyword>
<keyword evidence="11" id="KW-1185">Reference proteome</keyword>
<dbReference type="NCBIfam" id="TIGR02432">
    <property type="entry name" value="lysidine_TilS_N"/>
    <property type="match status" value="1"/>
</dbReference>
<comment type="caution">
    <text evidence="10">The sequence shown here is derived from an EMBL/GenBank/DDBJ whole genome shotgun (WGS) entry which is preliminary data.</text>
</comment>